<evidence type="ECO:0008006" key="3">
    <source>
        <dbReference type="Google" id="ProtNLM"/>
    </source>
</evidence>
<dbReference type="OrthoDB" id="1150971at2"/>
<evidence type="ECO:0000313" key="1">
    <source>
        <dbReference type="EMBL" id="SDE69184.1"/>
    </source>
</evidence>
<dbReference type="RefSeq" id="WP_093142495.1">
    <property type="nucleotide sequence ID" value="NZ_BMWO01000002.1"/>
</dbReference>
<organism evidence="1 2">
    <name type="scientific">Ulvibacter litoralis</name>
    <dbReference type="NCBI Taxonomy" id="227084"/>
    <lineage>
        <taxon>Bacteria</taxon>
        <taxon>Pseudomonadati</taxon>
        <taxon>Bacteroidota</taxon>
        <taxon>Flavobacteriia</taxon>
        <taxon>Flavobacteriales</taxon>
        <taxon>Flavobacteriaceae</taxon>
        <taxon>Ulvibacter</taxon>
    </lineage>
</organism>
<dbReference type="STRING" id="227084.SAMN05421855_102241"/>
<sequence>MKKLAIILIVLLSAKGISQSTERVEKTKYQQGMTKAFGLWEDNKPWEAANLFERIASAEPDNWLPFFYVAQINILYSFSEKDKTKLKAQLAKAKDFLNDAKAISKNNPEIMVLEAQWYTAWIVFDGQQYGMTYSGKVAALYQAAQQIAPENPRVALGKTEWDLGTAQFFGQPTDKFCPELERAVALFDTFVPEGEFYPQGGKEYAMGVVAKTCKK</sequence>
<dbReference type="EMBL" id="FNBA01000002">
    <property type="protein sequence ID" value="SDE69184.1"/>
    <property type="molecule type" value="Genomic_DNA"/>
</dbReference>
<keyword evidence="2" id="KW-1185">Reference proteome</keyword>
<protein>
    <recommendedName>
        <fullName evidence="3">Tetratricopeptide repeat-containing protein</fullName>
    </recommendedName>
</protein>
<dbReference type="Proteomes" id="UP000199321">
    <property type="component" value="Unassembled WGS sequence"/>
</dbReference>
<proteinExistence type="predicted"/>
<name>A0A1G7EZW5_9FLAO</name>
<accession>A0A1G7EZW5</accession>
<evidence type="ECO:0000313" key="2">
    <source>
        <dbReference type="Proteomes" id="UP000199321"/>
    </source>
</evidence>
<reference evidence="1 2" key="1">
    <citation type="submission" date="2016-10" db="EMBL/GenBank/DDBJ databases">
        <authorList>
            <person name="de Groot N.N."/>
        </authorList>
    </citation>
    <scope>NUCLEOTIDE SEQUENCE [LARGE SCALE GENOMIC DNA]</scope>
    <source>
        <strain evidence="1 2">DSM 16195</strain>
    </source>
</reference>
<gene>
    <name evidence="1" type="ORF">SAMN05421855_102241</name>
</gene>
<dbReference type="AlphaFoldDB" id="A0A1G7EZW5"/>